<dbReference type="PROSITE" id="PS50157">
    <property type="entry name" value="ZINC_FINGER_C2H2_2"/>
    <property type="match status" value="7"/>
</dbReference>
<keyword evidence="3 6" id="KW-0863">Zinc-finger</keyword>
<dbReference type="Pfam" id="PF00096">
    <property type="entry name" value="zf-C2H2"/>
    <property type="match status" value="2"/>
</dbReference>
<evidence type="ECO:0000256" key="3">
    <source>
        <dbReference type="ARBA" id="ARBA00022771"/>
    </source>
</evidence>
<dbReference type="Proteomes" id="UP000037510">
    <property type="component" value="Unassembled WGS sequence"/>
</dbReference>
<dbReference type="PANTHER" id="PTHR24393:SF34">
    <property type="entry name" value="PR_SET DOMAIN 13"/>
    <property type="match status" value="1"/>
</dbReference>
<feature type="region of interest" description="Disordered" evidence="7">
    <location>
        <begin position="1"/>
        <end position="30"/>
    </location>
</feature>
<comment type="caution">
    <text evidence="9">The sequence shown here is derived from an EMBL/GenBank/DDBJ whole genome shotgun (WGS) entry which is preliminary data.</text>
</comment>
<dbReference type="InterPro" id="IPR012876">
    <property type="entry name" value="DUF1677_pln"/>
</dbReference>
<evidence type="ECO:0000256" key="5">
    <source>
        <dbReference type="ARBA" id="ARBA00023242"/>
    </source>
</evidence>
<reference evidence="9 10" key="1">
    <citation type="journal article" date="2015" name="Genome Biol. Evol.">
        <title>The genome of winter moth (Operophtera brumata) provides a genomic perspective on sexual dimorphism and phenology.</title>
        <authorList>
            <person name="Derks M.F."/>
            <person name="Smit S."/>
            <person name="Salis L."/>
            <person name="Schijlen E."/>
            <person name="Bossers A."/>
            <person name="Mateman C."/>
            <person name="Pijl A.S."/>
            <person name="de Ridder D."/>
            <person name="Groenen M.A."/>
            <person name="Visser M.E."/>
            <person name="Megens H.J."/>
        </authorList>
    </citation>
    <scope>NUCLEOTIDE SEQUENCE [LARGE SCALE GENOMIC DNA]</scope>
    <source>
        <strain evidence="9">WM2013NL</strain>
        <tissue evidence="9">Head and thorax</tissue>
    </source>
</reference>
<keyword evidence="4" id="KW-0862">Zinc</keyword>
<organism evidence="9 10">
    <name type="scientific">Operophtera brumata</name>
    <name type="common">Winter moth</name>
    <name type="synonym">Phalaena brumata</name>
    <dbReference type="NCBI Taxonomy" id="104452"/>
    <lineage>
        <taxon>Eukaryota</taxon>
        <taxon>Metazoa</taxon>
        <taxon>Ecdysozoa</taxon>
        <taxon>Arthropoda</taxon>
        <taxon>Hexapoda</taxon>
        <taxon>Insecta</taxon>
        <taxon>Pterygota</taxon>
        <taxon>Neoptera</taxon>
        <taxon>Endopterygota</taxon>
        <taxon>Lepidoptera</taxon>
        <taxon>Glossata</taxon>
        <taxon>Ditrysia</taxon>
        <taxon>Geometroidea</taxon>
        <taxon>Geometridae</taxon>
        <taxon>Larentiinae</taxon>
        <taxon>Operophtera</taxon>
    </lineage>
</organism>
<feature type="domain" description="C2H2-type" evidence="8">
    <location>
        <begin position="390"/>
        <end position="425"/>
    </location>
</feature>
<proteinExistence type="predicted"/>
<dbReference type="PANTHER" id="PTHR24393">
    <property type="entry name" value="ZINC FINGER PROTEIN"/>
    <property type="match status" value="1"/>
</dbReference>
<dbReference type="InterPro" id="IPR013087">
    <property type="entry name" value="Znf_C2H2_type"/>
</dbReference>
<keyword evidence="1" id="KW-0479">Metal-binding</keyword>
<evidence type="ECO:0000256" key="7">
    <source>
        <dbReference type="SAM" id="MobiDB-lite"/>
    </source>
</evidence>
<evidence type="ECO:0000256" key="1">
    <source>
        <dbReference type="ARBA" id="ARBA00022723"/>
    </source>
</evidence>
<dbReference type="GO" id="GO:0008270">
    <property type="term" value="F:zinc ion binding"/>
    <property type="evidence" value="ECO:0007669"/>
    <property type="project" value="UniProtKB-KW"/>
</dbReference>
<feature type="domain" description="C2H2-type" evidence="8">
    <location>
        <begin position="353"/>
        <end position="388"/>
    </location>
</feature>
<protein>
    <recommendedName>
        <fullName evidence="8">C2H2-type domain-containing protein</fullName>
    </recommendedName>
</protein>
<accession>A0A0L7LH80</accession>
<gene>
    <name evidence="9" type="ORF">OBRU01_08808</name>
</gene>
<dbReference type="PROSITE" id="PS00028">
    <property type="entry name" value="ZINC_FINGER_C2H2_1"/>
    <property type="match status" value="4"/>
</dbReference>
<keyword evidence="5" id="KW-0539">Nucleus</keyword>
<evidence type="ECO:0000313" key="10">
    <source>
        <dbReference type="Proteomes" id="UP000037510"/>
    </source>
</evidence>
<evidence type="ECO:0000256" key="4">
    <source>
        <dbReference type="ARBA" id="ARBA00022833"/>
    </source>
</evidence>
<feature type="compositionally biased region" description="Basic and acidic residues" evidence="7">
    <location>
        <begin position="137"/>
        <end position="155"/>
    </location>
</feature>
<evidence type="ECO:0000313" key="9">
    <source>
        <dbReference type="EMBL" id="KOB74797.1"/>
    </source>
</evidence>
<dbReference type="STRING" id="104452.A0A0L7LH80"/>
<feature type="domain" description="C2H2-type" evidence="8">
    <location>
        <begin position="250"/>
        <end position="277"/>
    </location>
</feature>
<name>A0A0L7LH80_OPEBR</name>
<dbReference type="GO" id="GO:0000978">
    <property type="term" value="F:RNA polymerase II cis-regulatory region sequence-specific DNA binding"/>
    <property type="evidence" value="ECO:0007669"/>
    <property type="project" value="TreeGrafter"/>
</dbReference>
<dbReference type="Pfam" id="PF07911">
    <property type="entry name" value="DUF1677"/>
    <property type="match status" value="1"/>
</dbReference>
<dbReference type="Gene3D" id="3.30.160.60">
    <property type="entry name" value="Classic Zinc Finger"/>
    <property type="match status" value="6"/>
</dbReference>
<feature type="domain" description="C2H2-type" evidence="8">
    <location>
        <begin position="473"/>
        <end position="496"/>
    </location>
</feature>
<keyword evidence="2" id="KW-0677">Repeat</keyword>
<dbReference type="EMBL" id="JTDY01001125">
    <property type="protein sequence ID" value="KOB74797.1"/>
    <property type="molecule type" value="Genomic_DNA"/>
</dbReference>
<dbReference type="InterPro" id="IPR036236">
    <property type="entry name" value="Znf_C2H2_sf"/>
</dbReference>
<dbReference type="SMART" id="SM00355">
    <property type="entry name" value="ZnF_C2H2"/>
    <property type="match status" value="9"/>
</dbReference>
<dbReference type="GO" id="GO:0001228">
    <property type="term" value="F:DNA-binding transcription activator activity, RNA polymerase II-specific"/>
    <property type="evidence" value="ECO:0007669"/>
    <property type="project" value="TreeGrafter"/>
</dbReference>
<feature type="domain" description="C2H2-type" evidence="8">
    <location>
        <begin position="91"/>
        <end position="114"/>
    </location>
</feature>
<dbReference type="FunFam" id="3.30.160.60:FF:000358">
    <property type="entry name" value="zinc finger protein 24"/>
    <property type="match status" value="1"/>
</dbReference>
<feature type="domain" description="C2H2-type" evidence="8">
    <location>
        <begin position="316"/>
        <end position="351"/>
    </location>
</feature>
<evidence type="ECO:0000256" key="2">
    <source>
        <dbReference type="ARBA" id="ARBA00022737"/>
    </source>
</evidence>
<keyword evidence="10" id="KW-1185">Reference proteome</keyword>
<dbReference type="GO" id="GO:0005634">
    <property type="term" value="C:nucleus"/>
    <property type="evidence" value="ECO:0007669"/>
    <property type="project" value="UniProtKB-SubCell"/>
</dbReference>
<dbReference type="AlphaFoldDB" id="A0A0L7LH80"/>
<dbReference type="SUPFAM" id="SSF57667">
    <property type="entry name" value="beta-beta-alpha zinc fingers"/>
    <property type="match status" value="2"/>
</dbReference>
<evidence type="ECO:0000256" key="6">
    <source>
        <dbReference type="PROSITE-ProRule" id="PRU00042"/>
    </source>
</evidence>
<feature type="region of interest" description="Disordered" evidence="7">
    <location>
        <begin position="135"/>
        <end position="155"/>
    </location>
</feature>
<evidence type="ECO:0000259" key="8">
    <source>
        <dbReference type="PROSITE" id="PS50157"/>
    </source>
</evidence>
<sequence>MHDVLPRLPDPGPLRGAHRAAQRAARAVPSSHGTGERYICKTRLKAARALRKHITAQHTEMFSCKGCPFLTRNSKLTTYMGHIRIKHASDWVCGLCGYTFVSRKGVEVHKRKKHRLVDDSFASEEAHARHLKLSSRHMTESDPNRLRNDSQSMHAERAGRVMRRIERRAAIHPRAAGEPALDTLGASRPVTCEQCGVQLRDLRLYAQHFRRAHPDKNRTKYPAMKTPAMCELCGRIFQDHMWVHTGEKRFKCAGCPKSFTQKSNLVFHERVHSEARPSFPCALCGKHFAFYNNRRRHMFVSTTWCERVHSEARPSFPCALCGKHFAFYNNRRRHMFVSTTWCEHVHSEARPSFPCALCVKHFAFYNNRRRHMFVSTTWCERVHSEARPSFPCVLCGKHFVFYNNRRRHMFVSTTWCERVHSEARPSFPWTLYGKNFAFYNNRRRHMFVSTTWCERVHSEARPSFPIHTGLKPFKCAMCGKCFTTAGEQRAHADHVHMKKPWPKRARRDMYQPDTCLAEP</sequence>
<feature type="domain" description="C2H2-type" evidence="8">
    <location>
        <begin position="279"/>
        <end position="314"/>
    </location>
</feature>